<dbReference type="InterPro" id="IPR011990">
    <property type="entry name" value="TPR-like_helical_dom_sf"/>
</dbReference>
<name>Q6LTA3_PHOPR</name>
<dbReference type="AlphaFoldDB" id="Q6LTA3"/>
<evidence type="ECO:0000313" key="1">
    <source>
        <dbReference type="EMBL" id="CAG19473.1"/>
    </source>
</evidence>
<dbReference type="Gene3D" id="1.25.40.10">
    <property type="entry name" value="Tetratricopeptide repeat domain"/>
    <property type="match status" value="1"/>
</dbReference>
<dbReference type="eggNOG" id="COG3803">
    <property type="taxonomic scope" value="Bacteria"/>
</dbReference>
<dbReference type="HOGENOM" id="CLU_065010_2_1_6"/>
<dbReference type="Proteomes" id="UP000000593">
    <property type="component" value="Chromosome 1"/>
</dbReference>
<protein>
    <recommendedName>
        <fullName evidence="3">Transmembrane protein</fullName>
    </recommendedName>
</protein>
<proteinExistence type="predicted"/>
<dbReference type="SUPFAM" id="SSF48452">
    <property type="entry name" value="TPR-like"/>
    <property type="match status" value="1"/>
</dbReference>
<accession>Q6LTA3</accession>
<dbReference type="KEGG" id="ppr:PBPRA1062"/>
<dbReference type="InterPro" id="IPR010323">
    <property type="entry name" value="DUF924"/>
</dbReference>
<keyword evidence="2" id="KW-1185">Reference proteome</keyword>
<reference evidence="2" key="1">
    <citation type="journal article" date="2005" name="Science">
        <title>Life at depth: Photobacterium profundum genome sequence and expression analysis.</title>
        <authorList>
            <person name="Vezzi A."/>
            <person name="Campanaro S."/>
            <person name="D'Angelo M."/>
            <person name="Simonato F."/>
            <person name="Vitulo N."/>
            <person name="Lauro F.M."/>
            <person name="Cestaro A."/>
            <person name="Malacrida G."/>
            <person name="Simionati B."/>
            <person name="Cannata N."/>
            <person name="Romualdi C."/>
            <person name="Bartlett D.H."/>
            <person name="Valle G."/>
        </authorList>
    </citation>
    <scope>NUCLEOTIDE SEQUENCE [LARGE SCALE GENOMIC DNA]</scope>
    <source>
        <strain evidence="2">ATCC BAA-1253 / SS9</strain>
    </source>
</reference>
<organism evidence="1 2">
    <name type="scientific">Photobacterium profundum (strain SS9)</name>
    <dbReference type="NCBI Taxonomy" id="298386"/>
    <lineage>
        <taxon>Bacteria</taxon>
        <taxon>Pseudomonadati</taxon>
        <taxon>Pseudomonadota</taxon>
        <taxon>Gammaproteobacteria</taxon>
        <taxon>Vibrionales</taxon>
        <taxon>Vibrionaceae</taxon>
        <taxon>Photobacterium</taxon>
    </lineage>
</organism>
<dbReference type="STRING" id="298386.PBPRA1062"/>
<dbReference type="Pfam" id="PF06041">
    <property type="entry name" value="DUF924"/>
    <property type="match status" value="1"/>
</dbReference>
<evidence type="ECO:0000313" key="2">
    <source>
        <dbReference type="Proteomes" id="UP000000593"/>
    </source>
</evidence>
<dbReference type="EMBL" id="CR378666">
    <property type="protein sequence ID" value="CAG19473.1"/>
    <property type="molecule type" value="Genomic_DNA"/>
</dbReference>
<gene>
    <name evidence="1" type="primary">BR1186</name>
    <name evidence="1" type="ordered locus">PBPRA1062</name>
</gene>
<sequence length="205" mass="23882">MEMKMVNEYQQVLDFWFGELDGEVPKNDKNALWFKGDKETDTLITDQYRDLMSRAGRGELGKWAETPKGALALIILLDQFTRNIYRGLSAAFRYDSLALAICKRGLAKNQDEELTPIERVFFYLPLEHSETQEDQEECVFRFDRLRQTVLPENAVIFDGFYQYAISHHDVIKLFGRFPHRNAVHGRLSTPEEMHWLNGGGQRFGQ</sequence>
<evidence type="ECO:0008006" key="3">
    <source>
        <dbReference type="Google" id="ProtNLM"/>
    </source>
</evidence>
<dbReference type="Gene3D" id="1.20.58.320">
    <property type="entry name" value="TPR-like"/>
    <property type="match status" value="1"/>
</dbReference>